<gene>
    <name evidence="2" type="ORF">SAMN05421880_12229</name>
</gene>
<evidence type="ECO:0000313" key="2">
    <source>
        <dbReference type="EMBL" id="SFM58762.1"/>
    </source>
</evidence>
<protein>
    <submittedName>
        <fullName evidence="2">Uncharacterized protein</fullName>
    </submittedName>
</protein>
<feature type="signal peptide" evidence="1">
    <location>
        <begin position="1"/>
        <end position="15"/>
    </location>
</feature>
<sequence length="156" mass="17269">MKPYVLILMSIAALAKTSTVHPRAYPFKTMTCHIQTAGTSECTGLPTLHSGVLVISKEGTFELKGYYHACFMVDEATKYGKYQLSYLNGAIRLELLTTKTIGMSDAPDFPRTLGIVTLNRDRLDGELIDLSTALHGHSFHPENFVSLTLQCKEVNE</sequence>
<dbReference type="RefSeq" id="WP_090670428.1">
    <property type="nucleotide sequence ID" value="NZ_FOUF01000022.1"/>
</dbReference>
<organism evidence="2 3">
    <name type="scientific">Nitrosomonas nitrosa</name>
    <dbReference type="NCBI Taxonomy" id="52442"/>
    <lineage>
        <taxon>Bacteria</taxon>
        <taxon>Pseudomonadati</taxon>
        <taxon>Pseudomonadota</taxon>
        <taxon>Betaproteobacteria</taxon>
        <taxon>Nitrosomonadales</taxon>
        <taxon>Nitrosomonadaceae</taxon>
        <taxon>Nitrosomonas</taxon>
    </lineage>
</organism>
<accession>A0A1I4S2J2</accession>
<dbReference type="AlphaFoldDB" id="A0A1I4S2J2"/>
<dbReference type="STRING" id="52442.SAMN05421880_12229"/>
<keyword evidence="3" id="KW-1185">Reference proteome</keyword>
<evidence type="ECO:0000256" key="1">
    <source>
        <dbReference type="SAM" id="SignalP"/>
    </source>
</evidence>
<feature type="chain" id="PRO_5012746206" evidence="1">
    <location>
        <begin position="16"/>
        <end position="156"/>
    </location>
</feature>
<name>A0A1I4S2J2_9PROT</name>
<keyword evidence="1" id="KW-0732">Signal</keyword>
<proteinExistence type="predicted"/>
<evidence type="ECO:0000313" key="3">
    <source>
        <dbReference type="Proteomes" id="UP000199561"/>
    </source>
</evidence>
<reference evidence="2 3" key="1">
    <citation type="submission" date="2016-10" db="EMBL/GenBank/DDBJ databases">
        <authorList>
            <person name="de Groot N.N."/>
        </authorList>
    </citation>
    <scope>NUCLEOTIDE SEQUENCE [LARGE SCALE GENOMIC DNA]</scope>
    <source>
        <strain evidence="2 3">Nm146</strain>
    </source>
</reference>
<dbReference type="EMBL" id="FOUF01000022">
    <property type="protein sequence ID" value="SFM58762.1"/>
    <property type="molecule type" value="Genomic_DNA"/>
</dbReference>
<dbReference type="Proteomes" id="UP000199561">
    <property type="component" value="Unassembled WGS sequence"/>
</dbReference>